<sequence length="146" mass="16111">MIPSIKTNRMKSGILLASLLVFMVFFLFSESIFTKQSNTSSQSQDAITQENSLKTALEKMAGVGEVELFFYTGTNEPHQTVTEKPSFALFDQTTSDQSTIQSVLVVASGADQAKTRLMLKEYLSAVLLLPEHRIVVVPMDEKGVSK</sequence>
<keyword evidence="2" id="KW-1185">Reference proteome</keyword>
<comment type="caution">
    <text evidence="1">The sequence shown here is derived from an EMBL/GenBank/DDBJ whole genome shotgun (WGS) entry which is preliminary data.</text>
</comment>
<proteinExistence type="predicted"/>
<evidence type="ECO:0000313" key="1">
    <source>
        <dbReference type="EMBL" id="MCZ8537953.1"/>
    </source>
</evidence>
<name>A0A9X3LHB1_9BACL</name>
<organism evidence="1 2">
    <name type="scientific">Paenisporosarcina quisquiliarum</name>
    <dbReference type="NCBI Taxonomy" id="365346"/>
    <lineage>
        <taxon>Bacteria</taxon>
        <taxon>Bacillati</taxon>
        <taxon>Bacillota</taxon>
        <taxon>Bacilli</taxon>
        <taxon>Bacillales</taxon>
        <taxon>Caryophanaceae</taxon>
        <taxon>Paenisporosarcina</taxon>
    </lineage>
</organism>
<accession>A0A9X3LHB1</accession>
<protein>
    <recommendedName>
        <fullName evidence="3">Stage III sporulation protein AG</fullName>
    </recommendedName>
</protein>
<dbReference type="AlphaFoldDB" id="A0A9X3LHB1"/>
<evidence type="ECO:0000313" key="2">
    <source>
        <dbReference type="Proteomes" id="UP001152173"/>
    </source>
</evidence>
<reference evidence="1" key="1">
    <citation type="submission" date="2022-05" db="EMBL/GenBank/DDBJ databases">
        <authorList>
            <person name="Colautti A."/>
            <person name="Iacumin L."/>
        </authorList>
    </citation>
    <scope>NUCLEOTIDE SEQUENCE</scope>
    <source>
        <strain evidence="1">SK 55</strain>
    </source>
</reference>
<evidence type="ECO:0008006" key="3">
    <source>
        <dbReference type="Google" id="ProtNLM"/>
    </source>
</evidence>
<dbReference type="RefSeq" id="WP_269927023.1">
    <property type="nucleotide sequence ID" value="NZ_JAMKBJ010000011.1"/>
</dbReference>
<dbReference type="EMBL" id="JAMKBJ010000011">
    <property type="protein sequence ID" value="MCZ8537953.1"/>
    <property type="molecule type" value="Genomic_DNA"/>
</dbReference>
<dbReference type="Proteomes" id="UP001152173">
    <property type="component" value="Unassembled WGS sequence"/>
</dbReference>
<gene>
    <name evidence="1" type="ORF">M9R32_12225</name>
</gene>